<dbReference type="PANTHER" id="PTHR11078">
    <property type="entry name" value="N UTILIZATION SUBSTANCE PROTEIN B-RELATED"/>
    <property type="match status" value="1"/>
</dbReference>
<dbReference type="InterPro" id="IPR006027">
    <property type="entry name" value="NusB_RsmB_TIM44"/>
</dbReference>
<accession>T1CBA8</accession>
<dbReference type="GO" id="GO:0006353">
    <property type="term" value="P:DNA-templated transcription termination"/>
    <property type="evidence" value="ECO:0007669"/>
    <property type="project" value="InterPro"/>
</dbReference>
<keyword evidence="4" id="KW-0805">Transcription regulation</keyword>
<gene>
    <name evidence="7" type="ORF">B1A_01683</name>
</gene>
<name>T1CBA8_9ZZZZ</name>
<dbReference type="InterPro" id="IPR011605">
    <property type="entry name" value="NusB_fam"/>
</dbReference>
<reference evidence="7" key="1">
    <citation type="submission" date="2013-08" db="EMBL/GenBank/DDBJ databases">
        <authorList>
            <person name="Mendez C."/>
            <person name="Richter M."/>
            <person name="Ferrer M."/>
            <person name="Sanchez J."/>
        </authorList>
    </citation>
    <scope>NUCLEOTIDE SEQUENCE</scope>
</reference>
<organism evidence="7">
    <name type="scientific">mine drainage metagenome</name>
    <dbReference type="NCBI Taxonomy" id="410659"/>
    <lineage>
        <taxon>unclassified sequences</taxon>
        <taxon>metagenomes</taxon>
        <taxon>ecological metagenomes</taxon>
    </lineage>
</organism>
<evidence type="ECO:0000259" key="6">
    <source>
        <dbReference type="Pfam" id="PF01029"/>
    </source>
</evidence>
<dbReference type="GO" id="GO:0005829">
    <property type="term" value="C:cytosol"/>
    <property type="evidence" value="ECO:0007669"/>
    <property type="project" value="TreeGrafter"/>
</dbReference>
<evidence type="ECO:0000313" key="7">
    <source>
        <dbReference type="EMBL" id="EQD79517.1"/>
    </source>
</evidence>
<protein>
    <submittedName>
        <fullName evidence="7">NusB antitermination factor</fullName>
    </submittedName>
</protein>
<comment type="caution">
    <text evidence="7">The sequence shown here is derived from an EMBL/GenBank/DDBJ whole genome shotgun (WGS) entry which is preliminary data.</text>
</comment>
<dbReference type="EMBL" id="AUZX01001279">
    <property type="protein sequence ID" value="EQD79517.1"/>
    <property type="molecule type" value="Genomic_DNA"/>
</dbReference>
<feature type="domain" description="NusB/RsmB/TIM44" evidence="6">
    <location>
        <begin position="5"/>
        <end position="130"/>
    </location>
</feature>
<dbReference type="NCBIfam" id="TIGR01951">
    <property type="entry name" value="nusB"/>
    <property type="match status" value="1"/>
</dbReference>
<evidence type="ECO:0000256" key="5">
    <source>
        <dbReference type="ARBA" id="ARBA00023163"/>
    </source>
</evidence>
<comment type="similarity">
    <text evidence="1">Belongs to the NusB family.</text>
</comment>
<dbReference type="Gene3D" id="1.10.940.10">
    <property type="entry name" value="NusB-like"/>
    <property type="match status" value="1"/>
</dbReference>
<keyword evidence="3" id="KW-0694">RNA-binding</keyword>
<evidence type="ECO:0000256" key="1">
    <source>
        <dbReference type="ARBA" id="ARBA00005952"/>
    </source>
</evidence>
<evidence type="ECO:0000256" key="4">
    <source>
        <dbReference type="ARBA" id="ARBA00023015"/>
    </source>
</evidence>
<dbReference type="AlphaFoldDB" id="T1CBA8"/>
<proteinExistence type="inferred from homology"/>
<dbReference type="GO" id="GO:0031564">
    <property type="term" value="P:transcription antitermination"/>
    <property type="evidence" value="ECO:0007669"/>
    <property type="project" value="UniProtKB-KW"/>
</dbReference>
<dbReference type="GO" id="GO:0003723">
    <property type="term" value="F:RNA binding"/>
    <property type="evidence" value="ECO:0007669"/>
    <property type="project" value="UniProtKB-KW"/>
</dbReference>
<sequence length="135" mass="14525">MGPRHQAREVALKVLFQLELQPGDWRSPLTYQLAEVALSKAASRFAEELVAGAVGHREQIDATLAACSSHWTLDQMGALERAVLRLATEELGWRRRDPVAVVIDEAVILAKQLGGADAGRFVNGVLGKVAQATAA</sequence>
<dbReference type="PANTHER" id="PTHR11078:SF3">
    <property type="entry name" value="ANTITERMINATION NUSB DOMAIN-CONTAINING PROTEIN"/>
    <property type="match status" value="1"/>
</dbReference>
<reference evidence="7" key="2">
    <citation type="journal article" date="2014" name="ISME J.">
        <title>Microbial stratification in low pH oxic and suboxic macroscopic growths along an acid mine drainage.</title>
        <authorList>
            <person name="Mendez-Garcia C."/>
            <person name="Mesa V."/>
            <person name="Sprenger R.R."/>
            <person name="Richter M."/>
            <person name="Diez M.S."/>
            <person name="Solano J."/>
            <person name="Bargiela R."/>
            <person name="Golyshina O.V."/>
            <person name="Manteca A."/>
            <person name="Ramos J.L."/>
            <person name="Gallego J.R."/>
            <person name="Llorente I."/>
            <person name="Martins Dos Santos V.A."/>
            <person name="Jensen O.N."/>
            <person name="Pelaez A.I."/>
            <person name="Sanchez J."/>
            <person name="Ferrer M."/>
        </authorList>
    </citation>
    <scope>NUCLEOTIDE SEQUENCE</scope>
</reference>
<dbReference type="InterPro" id="IPR035926">
    <property type="entry name" value="NusB-like_sf"/>
</dbReference>
<keyword evidence="2" id="KW-0889">Transcription antitermination</keyword>
<dbReference type="Pfam" id="PF01029">
    <property type="entry name" value="NusB"/>
    <property type="match status" value="1"/>
</dbReference>
<evidence type="ECO:0000256" key="3">
    <source>
        <dbReference type="ARBA" id="ARBA00022884"/>
    </source>
</evidence>
<dbReference type="HAMAP" id="MF_00073">
    <property type="entry name" value="NusB"/>
    <property type="match status" value="1"/>
</dbReference>
<evidence type="ECO:0000256" key="2">
    <source>
        <dbReference type="ARBA" id="ARBA00022814"/>
    </source>
</evidence>
<keyword evidence="5" id="KW-0804">Transcription</keyword>
<dbReference type="SUPFAM" id="SSF48013">
    <property type="entry name" value="NusB-like"/>
    <property type="match status" value="1"/>
</dbReference>